<feature type="region of interest" description="Disordered" evidence="1">
    <location>
        <begin position="485"/>
        <end position="507"/>
    </location>
</feature>
<feature type="domain" description="F-box" evidence="2">
    <location>
        <begin position="5"/>
        <end position="44"/>
    </location>
</feature>
<evidence type="ECO:0000313" key="4">
    <source>
        <dbReference type="Proteomes" id="UP000008281"/>
    </source>
</evidence>
<dbReference type="InParanoid" id="E3MZI5"/>
<organism evidence="4">
    <name type="scientific">Caenorhabditis remanei</name>
    <name type="common">Caenorhabditis vulgaris</name>
    <dbReference type="NCBI Taxonomy" id="31234"/>
    <lineage>
        <taxon>Eukaryota</taxon>
        <taxon>Metazoa</taxon>
        <taxon>Ecdysozoa</taxon>
        <taxon>Nematoda</taxon>
        <taxon>Chromadorea</taxon>
        <taxon>Rhabditida</taxon>
        <taxon>Rhabditina</taxon>
        <taxon>Rhabditomorpha</taxon>
        <taxon>Rhabditoidea</taxon>
        <taxon>Rhabditidae</taxon>
        <taxon>Peloderinae</taxon>
        <taxon>Caenorhabditis</taxon>
    </lineage>
</organism>
<dbReference type="Pfam" id="PF00646">
    <property type="entry name" value="F-box"/>
    <property type="match status" value="1"/>
</dbReference>
<proteinExistence type="predicted"/>
<evidence type="ECO:0000256" key="1">
    <source>
        <dbReference type="SAM" id="MobiDB-lite"/>
    </source>
</evidence>
<feature type="region of interest" description="Disordered" evidence="1">
    <location>
        <begin position="380"/>
        <end position="404"/>
    </location>
</feature>
<dbReference type="HOGENOM" id="CLU_372663_0_0_1"/>
<feature type="compositionally biased region" description="Basic and acidic residues" evidence="1">
    <location>
        <begin position="498"/>
        <end position="507"/>
    </location>
</feature>
<name>E3MZI5_CAERE</name>
<dbReference type="AlphaFoldDB" id="E3MZI5"/>
<dbReference type="PANTHER" id="PTHR21503:SF8">
    <property type="entry name" value="F-BOX ASSOCIATED DOMAIN-CONTAINING PROTEIN-RELATED"/>
    <property type="match status" value="1"/>
</dbReference>
<dbReference type="OrthoDB" id="5904264at2759"/>
<evidence type="ECO:0000313" key="3">
    <source>
        <dbReference type="EMBL" id="EFP12976.1"/>
    </source>
</evidence>
<dbReference type="EMBL" id="DS268501">
    <property type="protein sequence ID" value="EFP12976.1"/>
    <property type="molecule type" value="Genomic_DNA"/>
</dbReference>
<keyword evidence="4" id="KW-1185">Reference proteome</keyword>
<protein>
    <recommendedName>
        <fullName evidence="2">F-box domain-containing protein</fullName>
    </recommendedName>
</protein>
<gene>
    <name evidence="3" type="ORF">CRE_06840</name>
</gene>
<dbReference type="PANTHER" id="PTHR21503">
    <property type="entry name" value="F-BOX-CONTAINING HYPOTHETICAL PROTEIN C.ELEGANS"/>
    <property type="match status" value="1"/>
</dbReference>
<accession>E3MZI5</accession>
<dbReference type="Proteomes" id="UP000008281">
    <property type="component" value="Unassembled WGS sequence"/>
</dbReference>
<sequence length="746" mass="85405">MSIPFLKLPTLVQIEVMKQLEFQEVFLLSLCSEKSKRVAQRLSIKPMKIKYTFHEESVRASVAFDQYEWIVHDVANLKFVPSIPPVKLGGISYKYVNGALHCLEEPAALELLQDHMNNVFRGQPQVQLHVHYIYSMYQSGIIRDVTDTSFKIDDLVTEELENYLTIHPNQNSLRLATKIIGPPFGNDSKLWDIKGLAFQRTYNEFDAILSREIDEKGSEIMRNFGGECLLMFHVVYDIKDWKYMIRSWKTKESYQNLKCLYTTAPKGTAIEHDMISEFNFLKWDGQRRPKYAEFDPKLVVITGIINIRLYPGGLDCGEWMDIQQDGGGKWASIKLTDKMSQEAEELIVNNEASSEMEENEQEPIEYSESIRNEYPEIVLMPPPDVDTIDNNLPRPKKYEGQAEFKKLDREYIPQSDEKAEAYNSPPSLPDAQLEVNPKRDEAKNAGANDAFGRVIVSLNNMDLDQKQIPISAYHALFPALGLPLRDKAPSKRKKHDRSARSGKLEAPRRETMGITIENDSIGLNGEFRLKENAGRLLNALLGEYDIKNLTVTDTRDGIHAKGSKQWIFDISQDRSRRYIVRNISFAGSMYYDQIEMFLGSCKEVMSVVVEDVMTFITVQKAAKEAIFTIKTVPDLSDIANLVNFFKEVPNIVSGYTVVLLVKNGAKKFDDAIPPSFPSQPSSWKYNCILSKTRWLKVTEEFKNPRCCIVQVFDREETPYPSKSIDWIFSYLSSSPSLVPDYCIIHQ</sequence>
<reference evidence="3" key="1">
    <citation type="submission" date="2007-07" db="EMBL/GenBank/DDBJ databases">
        <title>PCAP assembly of the Caenorhabditis remanei genome.</title>
        <authorList>
            <consortium name="The Caenorhabditis remanei Sequencing Consortium"/>
            <person name="Wilson R.K."/>
        </authorList>
    </citation>
    <scope>NUCLEOTIDE SEQUENCE [LARGE SCALE GENOMIC DNA]</scope>
    <source>
        <strain evidence="3">PB4641</strain>
    </source>
</reference>
<evidence type="ECO:0000259" key="2">
    <source>
        <dbReference type="Pfam" id="PF00646"/>
    </source>
</evidence>
<dbReference type="InterPro" id="IPR001810">
    <property type="entry name" value="F-box_dom"/>
</dbReference>